<name>D9PHT0_9ZZZZ</name>
<evidence type="ECO:0000256" key="2">
    <source>
        <dbReference type="ARBA" id="ARBA00022803"/>
    </source>
</evidence>
<organism evidence="3">
    <name type="scientific">sediment metagenome</name>
    <dbReference type="NCBI Taxonomy" id="749907"/>
    <lineage>
        <taxon>unclassified sequences</taxon>
        <taxon>metagenomes</taxon>
        <taxon>ecological metagenomes</taxon>
    </lineage>
</organism>
<dbReference type="PANTHER" id="PTHR45586">
    <property type="entry name" value="TPR REPEAT-CONTAINING PROTEIN PA4667"/>
    <property type="match status" value="1"/>
</dbReference>
<dbReference type="SUPFAM" id="SSF48452">
    <property type="entry name" value="TPR-like"/>
    <property type="match status" value="3"/>
</dbReference>
<dbReference type="InterPro" id="IPR011990">
    <property type="entry name" value="TPR-like_helical_dom_sf"/>
</dbReference>
<keyword evidence="2" id="KW-0802">TPR repeat</keyword>
<dbReference type="EMBL" id="ADZX01000391">
    <property type="protein sequence ID" value="EFK96878.1"/>
    <property type="molecule type" value="Genomic_DNA"/>
</dbReference>
<dbReference type="AlphaFoldDB" id="D9PHT0"/>
<dbReference type="InterPro" id="IPR051012">
    <property type="entry name" value="CellSynth/LPSAsmb/PSIAsmb"/>
</dbReference>
<accession>D9PHT0</accession>
<dbReference type="PANTHER" id="PTHR45586:SF1">
    <property type="entry name" value="LIPOPOLYSACCHARIDE ASSEMBLY PROTEIN B"/>
    <property type="match status" value="1"/>
</dbReference>
<dbReference type="Pfam" id="PF13174">
    <property type="entry name" value="TPR_6"/>
    <property type="match status" value="1"/>
</dbReference>
<reference evidence="3" key="1">
    <citation type="submission" date="2010-07" db="EMBL/GenBank/DDBJ databases">
        <authorList>
            <consortium name="CONSOLIDER consortium CSD2007-00005"/>
            <person name="Guazzaroni M.-E."/>
            <person name="Richter M."/>
            <person name="Garcia-Salamanca A."/>
            <person name="Yarza P."/>
            <person name="Ferrer M."/>
        </authorList>
    </citation>
    <scope>NUCLEOTIDE SEQUENCE</scope>
</reference>
<dbReference type="SMART" id="SM00028">
    <property type="entry name" value="TPR"/>
    <property type="match status" value="5"/>
</dbReference>
<protein>
    <submittedName>
        <fullName evidence="3">Tetratricopeptide-like helical</fullName>
    </submittedName>
</protein>
<evidence type="ECO:0000256" key="1">
    <source>
        <dbReference type="ARBA" id="ARBA00022737"/>
    </source>
</evidence>
<keyword evidence="1" id="KW-0677">Repeat</keyword>
<dbReference type="InterPro" id="IPR019734">
    <property type="entry name" value="TPR_rpt"/>
</dbReference>
<comment type="caution">
    <text evidence="3">The sequence shown here is derived from an EMBL/GenBank/DDBJ whole genome shotgun (WGS) entry which is preliminary data.</text>
</comment>
<gene>
    <name evidence="3" type="ORF">LDC_1082</name>
</gene>
<reference evidence="3" key="2">
    <citation type="journal article" date="2011" name="Microb. Ecol.">
        <title>Taxonomic and Functional Metagenomic Profiling of the Microbial Community in the Anoxic Sediment of a Sub-saline Shallow Lake (Laguna de Carrizo, Central Spain).</title>
        <authorList>
            <person name="Ferrer M."/>
            <person name="Guazzaroni M.E."/>
            <person name="Richter M."/>
            <person name="Garcia-Salamanca A."/>
            <person name="Yarza P."/>
            <person name="Suarez-Suarez A."/>
            <person name="Solano J."/>
            <person name="Alcaide M."/>
            <person name="van Dillewijn P."/>
            <person name="Molina-Henares M.A."/>
            <person name="Lopez-Cortes N."/>
            <person name="Al-Ramahi Y."/>
            <person name="Guerrero C."/>
            <person name="Acosta A."/>
            <person name="de Eugenio L.I."/>
            <person name="Martinez V."/>
            <person name="Marques S."/>
            <person name="Rojo F."/>
            <person name="Santero E."/>
            <person name="Genilloud O."/>
            <person name="Perez-Perez J."/>
            <person name="Rossello-Mora R."/>
            <person name="Ramos J.L."/>
        </authorList>
    </citation>
    <scope>NUCLEOTIDE SEQUENCE</scope>
</reference>
<evidence type="ECO:0000313" key="3">
    <source>
        <dbReference type="EMBL" id="EFK96878.1"/>
    </source>
</evidence>
<sequence>MQYYQNHEFDKALDYYEKLYYKTSSTIYYEKYLSCLLETKDFNKAEKLVKKQIKLQPESLSYRVDLGIVYLRQGEQKKAEITWEKTIDAAENNQQVLALAERFIAIKQYDRAIKTYERGRKISANNYPYSFEMAEVYRIKGDKAAMISQYLDVLEMQEEYLMAVQGGLQTTFGDGADAEQNQLLKTELIKRIQKRPDHTVFSELLIWIQLQQKDYYGALLQAKALDKRKKENGYRIMELGQMFAQNMDYDLAADAYAYVLEKGKNNDYYSNARMEWLKMKFLKITSENKYTTQELLDLEIGYQQAIRELGSNTVYYPLYKNLAHLQAFYLHNIADAIHLLTAEVDKSYLSLLAKAELKLELGDILLLSGEIWEASLRYSQVEKDFKYDEIGQEAKFRNAKIAYYTHDFKWAQAQLDVLKGATSKLIANDAMELSLMISDAIAIDTLERPLAMFADADLLVFQNKDSLALLALDSISTLFSGHSLLDDVLYRKAQIALKYGKHNEAVVFLESILLAYPFGVLADDALFELAELNDKEFKNIEKAKELYQRLLEEYPGSLYVVEARKRFRMLRGDTVD</sequence>
<proteinExistence type="predicted"/>
<dbReference type="Gene3D" id="1.25.40.10">
    <property type="entry name" value="Tetratricopeptide repeat domain"/>
    <property type="match status" value="3"/>
</dbReference>